<protein>
    <submittedName>
        <fullName evidence="2">Uncharacterized protein</fullName>
    </submittedName>
</protein>
<accession>A0A1F4TPF3</accession>
<organism evidence="2 3">
    <name type="scientific">candidate division WOR-1 bacterium RIFOXYC2_FULL_41_25</name>
    <dbReference type="NCBI Taxonomy" id="1802586"/>
    <lineage>
        <taxon>Bacteria</taxon>
        <taxon>Bacillati</taxon>
        <taxon>Saganbacteria</taxon>
    </lineage>
</organism>
<reference evidence="2 3" key="1">
    <citation type="journal article" date="2016" name="Nat. Commun.">
        <title>Thousands of microbial genomes shed light on interconnected biogeochemical processes in an aquifer system.</title>
        <authorList>
            <person name="Anantharaman K."/>
            <person name="Brown C.T."/>
            <person name="Hug L.A."/>
            <person name="Sharon I."/>
            <person name="Castelle C.J."/>
            <person name="Probst A.J."/>
            <person name="Thomas B.C."/>
            <person name="Singh A."/>
            <person name="Wilkins M.J."/>
            <person name="Karaoz U."/>
            <person name="Brodie E.L."/>
            <person name="Williams K.H."/>
            <person name="Hubbard S.S."/>
            <person name="Banfield J.F."/>
        </authorList>
    </citation>
    <scope>NUCLEOTIDE SEQUENCE [LARGE SCALE GENOMIC DNA]</scope>
</reference>
<keyword evidence="1" id="KW-0472">Membrane</keyword>
<dbReference type="Proteomes" id="UP000177309">
    <property type="component" value="Unassembled WGS sequence"/>
</dbReference>
<comment type="caution">
    <text evidence="2">The sequence shown here is derived from an EMBL/GenBank/DDBJ whole genome shotgun (WGS) entry which is preliminary data.</text>
</comment>
<evidence type="ECO:0000313" key="3">
    <source>
        <dbReference type="Proteomes" id="UP000177309"/>
    </source>
</evidence>
<sequence>MEDQRSRSKDSRLAGSRNNYQMMEAGQNNIKDPSQKIKFVSLLLGFWTYFGLCTLILELL</sequence>
<dbReference type="EMBL" id="MEUI01000014">
    <property type="protein sequence ID" value="OGC34592.1"/>
    <property type="molecule type" value="Genomic_DNA"/>
</dbReference>
<evidence type="ECO:0000313" key="2">
    <source>
        <dbReference type="EMBL" id="OGC34592.1"/>
    </source>
</evidence>
<feature type="transmembrane region" description="Helical" evidence="1">
    <location>
        <begin position="39"/>
        <end position="57"/>
    </location>
</feature>
<evidence type="ECO:0000256" key="1">
    <source>
        <dbReference type="SAM" id="Phobius"/>
    </source>
</evidence>
<gene>
    <name evidence="2" type="ORF">A2462_04600</name>
</gene>
<keyword evidence="1" id="KW-1133">Transmembrane helix</keyword>
<name>A0A1F4TPF3_UNCSA</name>
<keyword evidence="1" id="KW-0812">Transmembrane</keyword>
<proteinExistence type="predicted"/>
<dbReference type="AlphaFoldDB" id="A0A1F4TPF3"/>